<keyword evidence="5" id="KW-1185">Reference proteome</keyword>
<dbReference type="EMBL" id="MU032348">
    <property type="protein sequence ID" value="KAF3764064.1"/>
    <property type="molecule type" value="Genomic_DNA"/>
</dbReference>
<dbReference type="GeneID" id="63837646"/>
<name>A0A9P4XZ90_CRYP1</name>
<dbReference type="Proteomes" id="UP000803844">
    <property type="component" value="Unassembled WGS sequence"/>
</dbReference>
<dbReference type="InterPro" id="IPR036770">
    <property type="entry name" value="Ankyrin_rpt-contain_sf"/>
</dbReference>
<dbReference type="PANTHER" id="PTHR24198:SF165">
    <property type="entry name" value="ANKYRIN REPEAT-CONTAINING PROTEIN-RELATED"/>
    <property type="match status" value="1"/>
</dbReference>
<sequence length="373" mass="40745">MAHLGLDDLVETLKEENDDEEDYLWGLIKAARQGHLSTVQMLKPGKGFSVHDPTLERLVAAALSSGNAEVVQEIMELMPRGTPSPGPTPSWRSKSLLKACWLGNEELVGILLNLGADLHATMKPKEHFPGSLGIFELVVQKKATSVIKWLLLSGLSTARDVDIMSNPDTPPAMAIAAVKGNIRALKVLLECRDDINESQGRGTTTNAFYEAARIGRPDIVRLLLQSADEQEPRKVDVHFLTSEHMLWIAKTLIELDVEGDGRGLGGLTPLLYSAYWGTPAIAKMLEDDGANLTVSDPGERMWTLLHAEYDQPKVVRILLDAGVDPTVRHEANTTPLSMAAETGQVECLRMMLSSSRKQEESRSAVVGALWASV</sequence>
<proteinExistence type="predicted"/>
<dbReference type="InterPro" id="IPR002110">
    <property type="entry name" value="Ankyrin_rpt"/>
</dbReference>
<comment type="caution">
    <text evidence="4">The sequence shown here is derived from an EMBL/GenBank/DDBJ whole genome shotgun (WGS) entry which is preliminary data.</text>
</comment>
<keyword evidence="2 3" id="KW-0040">ANK repeat</keyword>
<evidence type="ECO:0000313" key="5">
    <source>
        <dbReference type="Proteomes" id="UP000803844"/>
    </source>
</evidence>
<feature type="repeat" description="ANK" evidence="3">
    <location>
        <begin position="265"/>
        <end position="297"/>
    </location>
</feature>
<evidence type="ECO:0000313" key="4">
    <source>
        <dbReference type="EMBL" id="KAF3764064.1"/>
    </source>
</evidence>
<dbReference type="PANTHER" id="PTHR24198">
    <property type="entry name" value="ANKYRIN REPEAT AND PROTEIN KINASE DOMAIN-CONTAINING PROTEIN"/>
    <property type="match status" value="1"/>
</dbReference>
<dbReference type="OrthoDB" id="10252171at2759"/>
<gene>
    <name evidence="4" type="ORF">M406DRAFT_330420</name>
</gene>
<evidence type="ECO:0000256" key="2">
    <source>
        <dbReference type="ARBA" id="ARBA00023043"/>
    </source>
</evidence>
<dbReference type="PROSITE" id="PS50088">
    <property type="entry name" value="ANK_REPEAT"/>
    <property type="match status" value="1"/>
</dbReference>
<dbReference type="Pfam" id="PF12796">
    <property type="entry name" value="Ank_2"/>
    <property type="match status" value="1"/>
</dbReference>
<dbReference type="RefSeq" id="XP_040775025.1">
    <property type="nucleotide sequence ID" value="XM_040920517.1"/>
</dbReference>
<evidence type="ECO:0000256" key="3">
    <source>
        <dbReference type="PROSITE-ProRule" id="PRU00023"/>
    </source>
</evidence>
<protein>
    <submittedName>
        <fullName evidence="4">Ankyrin</fullName>
    </submittedName>
</protein>
<reference evidence="4" key="1">
    <citation type="journal article" date="2020" name="Phytopathology">
        <title>Genome sequence of the chestnut blight fungus Cryphonectria parasitica EP155: A fundamental resource for an archetypical invasive plant pathogen.</title>
        <authorList>
            <person name="Crouch J.A."/>
            <person name="Dawe A."/>
            <person name="Aerts A."/>
            <person name="Barry K."/>
            <person name="Churchill A.C.L."/>
            <person name="Grimwood J."/>
            <person name="Hillman B."/>
            <person name="Milgroom M.G."/>
            <person name="Pangilinan J."/>
            <person name="Smith M."/>
            <person name="Salamov A."/>
            <person name="Schmutz J."/>
            <person name="Yadav J."/>
            <person name="Grigoriev I.V."/>
            <person name="Nuss D."/>
        </authorList>
    </citation>
    <scope>NUCLEOTIDE SEQUENCE</scope>
    <source>
        <strain evidence="4">EP155</strain>
    </source>
</reference>
<dbReference type="AlphaFoldDB" id="A0A9P4XZ90"/>
<dbReference type="SMART" id="SM00248">
    <property type="entry name" value="ANK"/>
    <property type="match status" value="7"/>
</dbReference>
<keyword evidence="1" id="KW-0677">Repeat</keyword>
<dbReference type="SUPFAM" id="SSF48403">
    <property type="entry name" value="Ankyrin repeat"/>
    <property type="match status" value="1"/>
</dbReference>
<organism evidence="4 5">
    <name type="scientific">Cryphonectria parasitica (strain ATCC 38755 / EP155)</name>
    <dbReference type="NCBI Taxonomy" id="660469"/>
    <lineage>
        <taxon>Eukaryota</taxon>
        <taxon>Fungi</taxon>
        <taxon>Dikarya</taxon>
        <taxon>Ascomycota</taxon>
        <taxon>Pezizomycotina</taxon>
        <taxon>Sordariomycetes</taxon>
        <taxon>Sordariomycetidae</taxon>
        <taxon>Diaporthales</taxon>
        <taxon>Cryphonectriaceae</taxon>
        <taxon>Cryphonectria-Endothia species complex</taxon>
        <taxon>Cryphonectria</taxon>
    </lineage>
</organism>
<accession>A0A9P4XZ90</accession>
<dbReference type="Gene3D" id="1.25.40.20">
    <property type="entry name" value="Ankyrin repeat-containing domain"/>
    <property type="match status" value="1"/>
</dbReference>
<evidence type="ECO:0000256" key="1">
    <source>
        <dbReference type="ARBA" id="ARBA00022737"/>
    </source>
</evidence>